<reference evidence="7 8" key="1">
    <citation type="submission" date="2019-03" db="EMBL/GenBank/DDBJ databases">
        <title>The complete genome sequence of Swingsia_sp. F3b2 LMG30590(T).</title>
        <authorList>
            <person name="Chua K.-O."/>
            <person name="Chan K.-G."/>
            <person name="See-Too W.-S."/>
        </authorList>
    </citation>
    <scope>NUCLEOTIDE SEQUENCE [LARGE SCALE GENOMIC DNA]</scope>
    <source>
        <strain evidence="7 8">F3b2</strain>
    </source>
</reference>
<dbReference type="PANTHER" id="PTHR30250:SF31">
    <property type="entry name" value="INNER MEMBRANE PROTEIN YGHQ"/>
    <property type="match status" value="1"/>
</dbReference>
<evidence type="ECO:0000313" key="7">
    <source>
        <dbReference type="EMBL" id="QDH13517.1"/>
    </source>
</evidence>
<evidence type="ECO:0008006" key="9">
    <source>
        <dbReference type="Google" id="ProtNLM"/>
    </source>
</evidence>
<dbReference type="KEGG" id="swf:E3E12_04120"/>
<dbReference type="InterPro" id="IPR050833">
    <property type="entry name" value="Poly_Biosynth_Transport"/>
</dbReference>
<feature type="transmembrane region" description="Helical" evidence="6">
    <location>
        <begin position="313"/>
        <end position="336"/>
    </location>
</feature>
<feature type="transmembrane region" description="Helical" evidence="6">
    <location>
        <begin position="94"/>
        <end position="118"/>
    </location>
</feature>
<keyword evidence="4 6" id="KW-1133">Transmembrane helix</keyword>
<gene>
    <name evidence="7" type="ORF">E3E12_04120</name>
</gene>
<organism evidence="7 8">
    <name type="scientific">Formicincola oecophyllae</name>
    <dbReference type="NCBI Taxonomy" id="2558361"/>
    <lineage>
        <taxon>Bacteria</taxon>
        <taxon>Pseudomonadati</taxon>
        <taxon>Pseudomonadota</taxon>
        <taxon>Alphaproteobacteria</taxon>
        <taxon>Acetobacterales</taxon>
        <taxon>Acetobacteraceae</taxon>
        <taxon>Formicincola</taxon>
    </lineage>
</organism>
<feature type="transmembrane region" description="Helical" evidence="6">
    <location>
        <begin position="130"/>
        <end position="153"/>
    </location>
</feature>
<protein>
    <recommendedName>
        <fullName evidence="9">Lipopolysaccharide biosynthesis protein</fullName>
    </recommendedName>
</protein>
<sequence>MKGLLSDSLFKVIFRNTAFLASGKLIAGVAGWGMLLCETHGLSSGAFGVLILITSYIEVFRALGRFQGWQIILHYAAIPWKNGDRRSVVDTIRFAIGLDLVSGLATMVVAMAVVMLFGNLLGVRPEHRSLVMLCCTLLPGLCGSSNVGILRLFDRVGIMARQNAICALLRLATAFIAWCLDGNIVTFVLAWYAGRLLGQLYCAWQGWRVLKSFNMQEAFSFTWPWKYAHMPANIWSFAWMASLNVLLFSSWKPLSNLLVGSMFGNVLAGDYALALKVTDAVASPAKLLEKNYYPEIVKLDPRTLRPWKFTMRFCLLSGLLALVGMGVVYGFGPWLIRLFGHHYGLSAQLLVWMAPAIFFCSLPGPLDGILYTSGREKALMMIEASGVVSYLALLYGLSQFWGTFGIGLAYTLGRALTALLMVALALMVFWNRRNIILPHERRKS</sequence>
<keyword evidence="2" id="KW-1003">Cell membrane</keyword>
<keyword evidence="8" id="KW-1185">Reference proteome</keyword>
<dbReference type="PANTHER" id="PTHR30250">
    <property type="entry name" value="PST FAMILY PREDICTED COLANIC ACID TRANSPORTER"/>
    <property type="match status" value="1"/>
</dbReference>
<name>A0A4Y6UAN8_9PROT</name>
<keyword evidence="3 6" id="KW-0812">Transmembrane</keyword>
<feature type="transmembrane region" description="Helical" evidence="6">
    <location>
        <begin position="232"/>
        <end position="251"/>
    </location>
</feature>
<comment type="subcellular location">
    <subcellularLocation>
        <location evidence="1">Cell membrane</location>
        <topology evidence="1">Multi-pass membrane protein</topology>
    </subcellularLocation>
</comment>
<evidence type="ECO:0000256" key="6">
    <source>
        <dbReference type="SAM" id="Phobius"/>
    </source>
</evidence>
<accession>A0A4Y6UAN8</accession>
<dbReference type="EMBL" id="CP038231">
    <property type="protein sequence ID" value="QDH13517.1"/>
    <property type="molecule type" value="Genomic_DNA"/>
</dbReference>
<keyword evidence="5 6" id="KW-0472">Membrane</keyword>
<evidence type="ECO:0000256" key="2">
    <source>
        <dbReference type="ARBA" id="ARBA00022475"/>
    </source>
</evidence>
<feature type="transmembrane region" description="Helical" evidence="6">
    <location>
        <begin position="165"/>
        <end position="192"/>
    </location>
</feature>
<dbReference type="RefSeq" id="WP_141443224.1">
    <property type="nucleotide sequence ID" value="NZ_CP038231.1"/>
</dbReference>
<dbReference type="AlphaFoldDB" id="A0A4Y6UAN8"/>
<feature type="transmembrane region" description="Helical" evidence="6">
    <location>
        <begin position="378"/>
        <end position="398"/>
    </location>
</feature>
<evidence type="ECO:0000256" key="3">
    <source>
        <dbReference type="ARBA" id="ARBA00022692"/>
    </source>
</evidence>
<feature type="transmembrane region" description="Helical" evidence="6">
    <location>
        <begin position="12"/>
        <end position="35"/>
    </location>
</feature>
<proteinExistence type="predicted"/>
<dbReference type="GO" id="GO:0005886">
    <property type="term" value="C:plasma membrane"/>
    <property type="evidence" value="ECO:0007669"/>
    <property type="project" value="UniProtKB-SubCell"/>
</dbReference>
<evidence type="ECO:0000256" key="4">
    <source>
        <dbReference type="ARBA" id="ARBA00022989"/>
    </source>
</evidence>
<evidence type="ECO:0000256" key="5">
    <source>
        <dbReference type="ARBA" id="ARBA00023136"/>
    </source>
</evidence>
<dbReference type="OrthoDB" id="493991at2"/>
<feature type="transmembrane region" description="Helical" evidence="6">
    <location>
        <begin position="404"/>
        <end position="430"/>
    </location>
</feature>
<dbReference type="Proteomes" id="UP000318709">
    <property type="component" value="Chromosome"/>
</dbReference>
<evidence type="ECO:0000256" key="1">
    <source>
        <dbReference type="ARBA" id="ARBA00004651"/>
    </source>
</evidence>
<evidence type="ECO:0000313" key="8">
    <source>
        <dbReference type="Proteomes" id="UP000318709"/>
    </source>
</evidence>
<feature type="transmembrane region" description="Helical" evidence="6">
    <location>
        <begin position="41"/>
        <end position="60"/>
    </location>
</feature>
<feature type="transmembrane region" description="Helical" evidence="6">
    <location>
        <begin position="342"/>
        <end position="366"/>
    </location>
</feature>